<accession>A0ABY9WP91</accession>
<dbReference type="Proteomes" id="UP001611383">
    <property type="component" value="Chromosome"/>
</dbReference>
<dbReference type="InterPro" id="IPR003594">
    <property type="entry name" value="HATPase_dom"/>
</dbReference>
<keyword evidence="7" id="KW-1185">Reference proteome</keyword>
<dbReference type="Gene3D" id="3.30.565.10">
    <property type="entry name" value="Histidine kinase-like ATPase, C-terminal domain"/>
    <property type="match status" value="1"/>
</dbReference>
<feature type="coiled-coil region" evidence="4">
    <location>
        <begin position="16"/>
        <end position="61"/>
    </location>
</feature>
<evidence type="ECO:0000256" key="3">
    <source>
        <dbReference type="ARBA" id="ARBA00022553"/>
    </source>
</evidence>
<proteinExistence type="predicted"/>
<dbReference type="EMBL" id="CP043494">
    <property type="protein sequence ID" value="WNG44561.1"/>
    <property type="molecule type" value="Genomic_DNA"/>
</dbReference>
<dbReference type="GO" id="GO:0016301">
    <property type="term" value="F:kinase activity"/>
    <property type="evidence" value="ECO:0007669"/>
    <property type="project" value="UniProtKB-KW"/>
</dbReference>
<evidence type="ECO:0000256" key="1">
    <source>
        <dbReference type="ARBA" id="ARBA00000085"/>
    </source>
</evidence>
<evidence type="ECO:0000313" key="7">
    <source>
        <dbReference type="Proteomes" id="UP001611383"/>
    </source>
</evidence>
<dbReference type="InterPro" id="IPR036890">
    <property type="entry name" value="HATPase_C_sf"/>
</dbReference>
<dbReference type="RefSeq" id="WP_395817647.1">
    <property type="nucleotide sequence ID" value="NZ_CP043494.1"/>
</dbReference>
<dbReference type="PROSITE" id="PS50109">
    <property type="entry name" value="HIS_KIN"/>
    <property type="match status" value="1"/>
</dbReference>
<keyword evidence="4" id="KW-0175">Coiled coil</keyword>
<dbReference type="SMART" id="SM00388">
    <property type="entry name" value="HisKA"/>
    <property type="match status" value="1"/>
</dbReference>
<dbReference type="Pfam" id="PF02518">
    <property type="entry name" value="HATPase_c"/>
    <property type="match status" value="1"/>
</dbReference>
<keyword evidence="6" id="KW-0808">Transferase</keyword>
<dbReference type="Gene3D" id="1.10.287.130">
    <property type="match status" value="1"/>
</dbReference>
<dbReference type="Pfam" id="PF00512">
    <property type="entry name" value="HisKA"/>
    <property type="match status" value="1"/>
</dbReference>
<evidence type="ECO:0000259" key="5">
    <source>
        <dbReference type="PROSITE" id="PS50109"/>
    </source>
</evidence>
<feature type="domain" description="Histidine kinase" evidence="5">
    <location>
        <begin position="77"/>
        <end position="298"/>
    </location>
</feature>
<dbReference type="InterPro" id="IPR005467">
    <property type="entry name" value="His_kinase_dom"/>
</dbReference>
<dbReference type="SMART" id="SM00387">
    <property type="entry name" value="HATPase_c"/>
    <property type="match status" value="1"/>
</dbReference>
<evidence type="ECO:0000256" key="2">
    <source>
        <dbReference type="ARBA" id="ARBA00012438"/>
    </source>
</evidence>
<gene>
    <name evidence="6" type="ORF">F0U60_11000</name>
</gene>
<dbReference type="PRINTS" id="PR00344">
    <property type="entry name" value="BCTRLSENSOR"/>
</dbReference>
<reference evidence="6 7" key="1">
    <citation type="submission" date="2019-08" db="EMBL/GenBank/DDBJ databases">
        <title>Archangium and Cystobacter genomes.</title>
        <authorList>
            <person name="Chen I.-C.K."/>
            <person name="Wielgoss S."/>
        </authorList>
    </citation>
    <scope>NUCLEOTIDE SEQUENCE [LARGE SCALE GENOMIC DNA]</scope>
    <source>
        <strain evidence="6 7">Cbm 6</strain>
    </source>
</reference>
<name>A0ABY9WP91_9BACT</name>
<dbReference type="CDD" id="cd00082">
    <property type="entry name" value="HisKA"/>
    <property type="match status" value="1"/>
</dbReference>
<organism evidence="6 7">
    <name type="scientific">Archangium minus</name>
    <dbReference type="NCBI Taxonomy" id="83450"/>
    <lineage>
        <taxon>Bacteria</taxon>
        <taxon>Pseudomonadati</taxon>
        <taxon>Myxococcota</taxon>
        <taxon>Myxococcia</taxon>
        <taxon>Myxococcales</taxon>
        <taxon>Cystobacterineae</taxon>
        <taxon>Archangiaceae</taxon>
        <taxon>Archangium</taxon>
    </lineage>
</organism>
<evidence type="ECO:0000256" key="4">
    <source>
        <dbReference type="SAM" id="Coils"/>
    </source>
</evidence>
<protein>
    <recommendedName>
        <fullName evidence="2">histidine kinase</fullName>
        <ecNumber evidence="2">2.7.13.3</ecNumber>
    </recommendedName>
</protein>
<dbReference type="PANTHER" id="PTHR43065">
    <property type="entry name" value="SENSOR HISTIDINE KINASE"/>
    <property type="match status" value="1"/>
</dbReference>
<dbReference type="EC" id="2.7.13.3" evidence="2"/>
<dbReference type="InterPro" id="IPR004358">
    <property type="entry name" value="Sig_transdc_His_kin-like_C"/>
</dbReference>
<dbReference type="InterPro" id="IPR003661">
    <property type="entry name" value="HisK_dim/P_dom"/>
</dbReference>
<keyword evidence="3" id="KW-0597">Phosphoprotein</keyword>
<dbReference type="SUPFAM" id="SSF55874">
    <property type="entry name" value="ATPase domain of HSP90 chaperone/DNA topoisomerase II/histidine kinase"/>
    <property type="match status" value="1"/>
</dbReference>
<keyword evidence="6" id="KW-0418">Kinase</keyword>
<sequence length="312" mass="34247">MNAQVERRSFTVIDGNESSEREMRRYNALLEETVRQRTLELEQTNARLTESLRQLQATQAQLLFADRLATIGQLAAGLGHEINNPLAFIIGNLDYVQQQLVRTAGTSTPEEHQELLEALADARDGAERVRLIVRDLKVLSHPNDMERGPVDIVATLRGAVKVAAHELRDRARLVETLDAVAPVNGHTARLCQVFLNLLINAAHAISPGRAEQNEIRLSVRMCDAHRVVVEVSDTGCGIPPEHLDRIFNPFFTTKPVGVGTGLGLSVCHGIVTALGGELSVESEQGRGSTFRVHLPVYEADEPRARAEPSRAA</sequence>
<dbReference type="PANTHER" id="PTHR43065:SF50">
    <property type="entry name" value="HISTIDINE KINASE"/>
    <property type="match status" value="1"/>
</dbReference>
<comment type="catalytic activity">
    <reaction evidence="1">
        <text>ATP + protein L-histidine = ADP + protein N-phospho-L-histidine.</text>
        <dbReference type="EC" id="2.7.13.3"/>
    </reaction>
</comment>
<dbReference type="InterPro" id="IPR036097">
    <property type="entry name" value="HisK_dim/P_sf"/>
</dbReference>
<dbReference type="SUPFAM" id="SSF47384">
    <property type="entry name" value="Homodimeric domain of signal transducing histidine kinase"/>
    <property type="match status" value="1"/>
</dbReference>
<evidence type="ECO:0000313" key="6">
    <source>
        <dbReference type="EMBL" id="WNG44561.1"/>
    </source>
</evidence>